<dbReference type="Gene3D" id="2.60.40.10">
    <property type="entry name" value="Immunoglobulins"/>
    <property type="match status" value="2"/>
</dbReference>
<dbReference type="Pfam" id="PF18911">
    <property type="entry name" value="PKD_4"/>
    <property type="match status" value="2"/>
</dbReference>
<feature type="active site" description="Charge relay system" evidence="5">
    <location>
        <position position="188"/>
    </location>
</feature>
<feature type="signal peptide" evidence="6">
    <location>
        <begin position="1"/>
        <end position="24"/>
    </location>
</feature>
<keyword evidence="3 5" id="KW-0378">Hydrolase</keyword>
<dbReference type="InterPro" id="IPR026444">
    <property type="entry name" value="Secre_tail"/>
</dbReference>
<reference evidence="8" key="1">
    <citation type="submission" date="2023-07" db="EMBL/GenBank/DDBJ databases">
        <title>The genome sequence of Rhodocytophaga aerolata KACC 12507.</title>
        <authorList>
            <person name="Zhang X."/>
        </authorList>
    </citation>
    <scope>NUCLEOTIDE SEQUENCE</scope>
    <source>
        <strain evidence="8">KACC 12507</strain>
    </source>
</reference>
<evidence type="ECO:0000256" key="6">
    <source>
        <dbReference type="SAM" id="SignalP"/>
    </source>
</evidence>
<evidence type="ECO:0000256" key="4">
    <source>
        <dbReference type="ARBA" id="ARBA00022825"/>
    </source>
</evidence>
<dbReference type="InterPro" id="IPR023828">
    <property type="entry name" value="Peptidase_S8_Ser-AS"/>
</dbReference>
<feature type="active site" description="Charge relay system" evidence="5">
    <location>
        <position position="245"/>
    </location>
</feature>
<feature type="active site" description="Charge relay system" evidence="5">
    <location>
        <position position="423"/>
    </location>
</feature>
<dbReference type="InterPro" id="IPR022409">
    <property type="entry name" value="PKD/Chitinase_dom"/>
</dbReference>
<dbReference type="Pfam" id="PF00082">
    <property type="entry name" value="Peptidase_S8"/>
    <property type="match status" value="1"/>
</dbReference>
<feature type="domain" description="PKD" evidence="7">
    <location>
        <begin position="1163"/>
        <end position="1205"/>
    </location>
</feature>
<dbReference type="RefSeq" id="WP_302041395.1">
    <property type="nucleotide sequence ID" value="NZ_JAUKPO010000033.1"/>
</dbReference>
<dbReference type="InterPro" id="IPR036852">
    <property type="entry name" value="Peptidase_S8/S53_dom_sf"/>
</dbReference>
<proteinExistence type="inferred from homology"/>
<evidence type="ECO:0000313" key="9">
    <source>
        <dbReference type="Proteomes" id="UP001168528"/>
    </source>
</evidence>
<dbReference type="InterPro" id="IPR000601">
    <property type="entry name" value="PKD_dom"/>
</dbReference>
<dbReference type="PROSITE" id="PS50093">
    <property type="entry name" value="PKD"/>
    <property type="match status" value="2"/>
</dbReference>
<dbReference type="SMART" id="SM00089">
    <property type="entry name" value="PKD"/>
    <property type="match status" value="2"/>
</dbReference>
<dbReference type="SUPFAM" id="SSF52743">
    <property type="entry name" value="Subtilisin-like"/>
    <property type="match status" value="1"/>
</dbReference>
<dbReference type="InterPro" id="IPR035986">
    <property type="entry name" value="PKD_dom_sf"/>
</dbReference>
<keyword evidence="9" id="KW-1185">Reference proteome</keyword>
<dbReference type="Gene3D" id="3.40.50.200">
    <property type="entry name" value="Peptidase S8/S53 domain"/>
    <property type="match status" value="1"/>
</dbReference>
<evidence type="ECO:0000256" key="2">
    <source>
        <dbReference type="ARBA" id="ARBA00022670"/>
    </source>
</evidence>
<dbReference type="PROSITE" id="PS00138">
    <property type="entry name" value="SUBTILASE_SER"/>
    <property type="match status" value="1"/>
</dbReference>
<dbReference type="CDD" id="cd00146">
    <property type="entry name" value="PKD"/>
    <property type="match status" value="2"/>
</dbReference>
<comment type="caution">
    <text evidence="8">The sequence shown here is derived from an EMBL/GenBank/DDBJ whole genome shotgun (WGS) entry which is preliminary data.</text>
</comment>
<feature type="chain" id="PRO_5046549029" evidence="6">
    <location>
        <begin position="25"/>
        <end position="1306"/>
    </location>
</feature>
<evidence type="ECO:0000256" key="5">
    <source>
        <dbReference type="PROSITE-ProRule" id="PRU01240"/>
    </source>
</evidence>
<dbReference type="EMBL" id="JAUKPO010000033">
    <property type="protein sequence ID" value="MDO1450594.1"/>
    <property type="molecule type" value="Genomic_DNA"/>
</dbReference>
<dbReference type="Pfam" id="PF18962">
    <property type="entry name" value="Por_Secre_tail"/>
    <property type="match status" value="1"/>
</dbReference>
<evidence type="ECO:0000259" key="7">
    <source>
        <dbReference type="PROSITE" id="PS50093"/>
    </source>
</evidence>
<keyword evidence="6" id="KW-0732">Signal</keyword>
<comment type="similarity">
    <text evidence="1 5">Belongs to the peptidase S8 family.</text>
</comment>
<dbReference type="Proteomes" id="UP001168528">
    <property type="component" value="Unassembled WGS sequence"/>
</dbReference>
<protein>
    <submittedName>
        <fullName evidence="8">S8 family serine peptidase</fullName>
    </submittedName>
</protein>
<evidence type="ECO:0000256" key="3">
    <source>
        <dbReference type="ARBA" id="ARBA00022801"/>
    </source>
</evidence>
<dbReference type="InterPro" id="IPR000209">
    <property type="entry name" value="Peptidase_S8/S53_dom"/>
</dbReference>
<sequence length="1306" mass="143657">MKRQILLRISTCIYCCLLPIFLQAQVTNNGHSPSTTNLYLPNQLIVKFRSPVTTKGYRTDDASFRSKYAAFKQLGVRKTHKLHPDDYTTSTNNKLKNLLGARKKPGLSLIYQIELDSKADLMKAIELLKSQPDVVYAEPVYQHFPLDVYTPNDPQAHANGQYYLSEIKAFEAWALEKGNPAVTIGVVDYGFIPVHEDLAANIQYNLADPVDGKDNDKDGYIDNYAGWNVGDNNNNLYPATGNGVHGTWTSGIAAAVADNGKGIAGTGLKCKFMPVKGEGIRTDGVNYYSVFYGYAGLLYAAKHGSKVINLSWGRPGVYSQYEEEVINFVVDSLDVVIVAAAGNDNNEVLYWPASYDKVISVAGTDYENRDQRWQSYDPAIGSNYNDKVDICAPSEYILTSSYYNPADANSSYTYYYDARSGTSMAAPQVSAAAALVRSKFPGLSAMEVKNRLLATADNIDASNPDYVGKLGRGRLNIYKALTDEASMQAIALEKFIISNQQRQPFLLSGDSASIALYLKSLYGNFNNLHVQLSSSTKGVTITKPAVSFTPLTQGNSVNNLTNAFQVKVDKGLAASTQAIFKLVLMDGSFSYTTYFKVIINPDYLTIQNNQVSLTLGNTGRFGFNDDFLGWTQKGSGFVYKGNNLLFEGGLLLGTGPTQVSNSIMNQPFQNFYYGNSRLNWEIGKDNHFTSSKHFDSFSSTAKDIEVRNTLVDTVKSKNPNPIGVTVAQRSYTWHDDKFIILEYQITNSTKAEISSVYAGISANFDIQGSASNMATWDEANKLCYMYNQNAQNIYAGVQLLTTQTANCYIIDHKTGISLINDFQFTSEKKYTCLSSGIFQKQSTAGASDVQQTVSAQVTNLKPGETRIVAFAFLAGDNLADLQASAAKAFTKFTQLKTSPLPVITQVEVCKDDEATIIPQNGRNFNLYTSLPLTEPVATGSTFPLGKATTDSSYYITSIDSLYESEPVAVQVKALSHATSFNMSKDTLGLYEGDKVQLTDNSTEATRWKWYFGDNSTSDQQNPTHQYTHPGKYTIKLVTENKIGCRDSLQKEVLVVNGIKSLPPVVSDKLLCNGEPLIISPTNGTNFHVYASLPFTTPIASGSTFNLGSLRNDTVFFVTNTDFLLESEPVKVTVLVSNHTAKFESSADTLDLRLLQQLQLTDKSKDATQWLWTFGDGEISTEKNPAHLYALPGEYTITLVSRNNEGCQSIYAQKIIVTQTTGLEKDINRLANLFPNPALGKITLLVSDAFTKSTSEVILINVLGQQVYQTRMHGSQVIIDVAGFARGPYVVQIKADGRVITKKLLLQ</sequence>
<dbReference type="NCBIfam" id="TIGR04183">
    <property type="entry name" value="Por_Secre_tail"/>
    <property type="match status" value="1"/>
</dbReference>
<dbReference type="SUPFAM" id="SSF49299">
    <property type="entry name" value="PKD domain"/>
    <property type="match status" value="2"/>
</dbReference>
<dbReference type="InterPro" id="IPR015500">
    <property type="entry name" value="Peptidase_S8_subtilisin-rel"/>
</dbReference>
<gene>
    <name evidence="8" type="ORF">Q0590_30250</name>
</gene>
<feature type="domain" description="PKD" evidence="7">
    <location>
        <begin position="1007"/>
        <end position="1054"/>
    </location>
</feature>
<dbReference type="PANTHER" id="PTHR43399:SF4">
    <property type="entry name" value="CELL WALL-ASSOCIATED PROTEASE"/>
    <property type="match status" value="1"/>
</dbReference>
<keyword evidence="4 5" id="KW-0720">Serine protease</keyword>
<evidence type="ECO:0000313" key="8">
    <source>
        <dbReference type="EMBL" id="MDO1450594.1"/>
    </source>
</evidence>
<name>A0ABT8RGW5_9BACT</name>
<keyword evidence="2 5" id="KW-0645">Protease</keyword>
<dbReference type="PANTHER" id="PTHR43399">
    <property type="entry name" value="SUBTILISIN-RELATED"/>
    <property type="match status" value="1"/>
</dbReference>
<accession>A0ABT8RGW5</accession>
<dbReference type="InterPro" id="IPR013783">
    <property type="entry name" value="Ig-like_fold"/>
</dbReference>
<dbReference type="InterPro" id="IPR051048">
    <property type="entry name" value="Peptidase_S8/S53_subtilisin"/>
</dbReference>
<dbReference type="PRINTS" id="PR00723">
    <property type="entry name" value="SUBTILISIN"/>
</dbReference>
<dbReference type="PROSITE" id="PS51892">
    <property type="entry name" value="SUBTILASE"/>
    <property type="match status" value="1"/>
</dbReference>
<evidence type="ECO:0000256" key="1">
    <source>
        <dbReference type="ARBA" id="ARBA00011073"/>
    </source>
</evidence>
<organism evidence="8 9">
    <name type="scientific">Rhodocytophaga aerolata</name>
    <dbReference type="NCBI Taxonomy" id="455078"/>
    <lineage>
        <taxon>Bacteria</taxon>
        <taxon>Pseudomonadati</taxon>
        <taxon>Bacteroidota</taxon>
        <taxon>Cytophagia</taxon>
        <taxon>Cytophagales</taxon>
        <taxon>Rhodocytophagaceae</taxon>
        <taxon>Rhodocytophaga</taxon>
    </lineage>
</organism>